<comment type="caution">
    <text evidence="3">The sequence shown here is derived from an EMBL/GenBank/DDBJ whole genome shotgun (WGS) entry which is preliminary data.</text>
</comment>
<dbReference type="Proteomes" id="UP000263642">
    <property type="component" value="Unassembled WGS sequence"/>
</dbReference>
<evidence type="ECO:0000313" key="4">
    <source>
        <dbReference type="Proteomes" id="UP000263642"/>
    </source>
</evidence>
<reference evidence="3 4" key="1">
    <citation type="journal article" date="2018" name="Nat. Biotechnol.">
        <title>A standardized bacterial taxonomy based on genome phylogeny substantially revises the tree of life.</title>
        <authorList>
            <person name="Parks D.H."/>
            <person name="Chuvochina M."/>
            <person name="Waite D.W."/>
            <person name="Rinke C."/>
            <person name="Skarshewski A."/>
            <person name="Chaumeil P.A."/>
            <person name="Hugenholtz P."/>
        </authorList>
    </citation>
    <scope>NUCLEOTIDE SEQUENCE [LARGE SCALE GENOMIC DNA]</scope>
    <source>
        <strain evidence="3">UBA9375</strain>
    </source>
</reference>
<keyword evidence="1" id="KW-0732">Signal</keyword>
<dbReference type="PROSITE" id="PS50222">
    <property type="entry name" value="EF_HAND_2"/>
    <property type="match status" value="1"/>
</dbReference>
<dbReference type="InterPro" id="IPR022655">
    <property type="entry name" value="DUF1553"/>
</dbReference>
<organism evidence="3 4">
    <name type="scientific">Gimesia maris</name>
    <dbReference type="NCBI Taxonomy" id="122"/>
    <lineage>
        <taxon>Bacteria</taxon>
        <taxon>Pseudomonadati</taxon>
        <taxon>Planctomycetota</taxon>
        <taxon>Planctomycetia</taxon>
        <taxon>Planctomycetales</taxon>
        <taxon>Planctomycetaceae</taxon>
        <taxon>Gimesia</taxon>
    </lineage>
</organism>
<feature type="chain" id="PRO_5017663589" description="EF-hand domain-containing protein" evidence="1">
    <location>
        <begin position="32"/>
        <end position="622"/>
    </location>
</feature>
<dbReference type="GO" id="GO:0005509">
    <property type="term" value="F:calcium ion binding"/>
    <property type="evidence" value="ECO:0007669"/>
    <property type="project" value="InterPro"/>
</dbReference>
<dbReference type="EMBL" id="DQAY01000019">
    <property type="protein sequence ID" value="HCO21981.1"/>
    <property type="molecule type" value="Genomic_DNA"/>
</dbReference>
<dbReference type="AlphaFoldDB" id="A0A3D3QZH2"/>
<dbReference type="PANTHER" id="PTHR35889:SF3">
    <property type="entry name" value="F-BOX DOMAIN-CONTAINING PROTEIN"/>
    <property type="match status" value="1"/>
</dbReference>
<dbReference type="Gene3D" id="1.10.238.10">
    <property type="entry name" value="EF-hand"/>
    <property type="match status" value="1"/>
</dbReference>
<sequence>MTSFTRKRTIPIACLFFVTMTVPLCQSAAFAATKSATQSDKRQRVDAVAMAEKIDQLLETEFKKSNIKPAPLANDEDFLRRVTFDLAGRKPGNSEVILFGLDASPGKRQAVIDDLLKSEEYGINWARYWRDVIYLRATDARSRINQNEFEDWMTTQLNQNKSWDQITTDLLTATGDVRENGNTALIFAHQGDPAELAAETSRIFLGIQIQCANCHDHPTDKWKRNSFHELAAFFPRVRVRPVRDATPRTFEVVSMDRGADGNQYAQRMKILQDPSLLFRLYDKNRDGKLTEQEVQRTRMARGFEQMVSRADKDGDKALTAEEIKSIPVPDNRQRFMTEYHMPDLNDPTSMGKVVQPVLFVGTKAPEGLDDIERRETLSKFLTTPSNVWFSRAIVNRLWAEMLGEGFYTPIDDIGPERSSVYPEVLNTLSEGFTASGYDLKWLCKTITNTRAYQREMQKKTEQQHTPFAAQLPTRLRGDQIFTAITQVFGVDDLQANRNIGSRRYQGSRTARGQFSTLFTYDPSTSQDEITGDVPQALFMMNSKTLNEMLGTDRNTKLAQIARDFKDDNDAIQELYLLTLSRVPGKAELKICQDYIQEAGNRNDALEDLMWSLLNSSEFITKR</sequence>
<evidence type="ECO:0000256" key="1">
    <source>
        <dbReference type="SAM" id="SignalP"/>
    </source>
</evidence>
<dbReference type="PROSITE" id="PS00018">
    <property type="entry name" value="EF_HAND_1"/>
    <property type="match status" value="2"/>
</dbReference>
<dbReference type="InterPro" id="IPR011992">
    <property type="entry name" value="EF-hand-dom_pair"/>
</dbReference>
<dbReference type="SUPFAM" id="SSF47473">
    <property type="entry name" value="EF-hand"/>
    <property type="match status" value="1"/>
</dbReference>
<dbReference type="InterPro" id="IPR018247">
    <property type="entry name" value="EF_Hand_1_Ca_BS"/>
</dbReference>
<protein>
    <recommendedName>
        <fullName evidence="2">EF-hand domain-containing protein</fullName>
    </recommendedName>
</protein>
<accession>A0A3D3QZH2</accession>
<evidence type="ECO:0000313" key="3">
    <source>
        <dbReference type="EMBL" id="HCO21981.1"/>
    </source>
</evidence>
<dbReference type="InterPro" id="IPR011444">
    <property type="entry name" value="DUF1549"/>
</dbReference>
<dbReference type="Pfam" id="PF07587">
    <property type="entry name" value="PSD1"/>
    <property type="match status" value="1"/>
</dbReference>
<gene>
    <name evidence="3" type="ORF">DIT97_02490</name>
</gene>
<evidence type="ECO:0000259" key="2">
    <source>
        <dbReference type="PROSITE" id="PS50222"/>
    </source>
</evidence>
<feature type="signal peptide" evidence="1">
    <location>
        <begin position="1"/>
        <end position="31"/>
    </location>
</feature>
<name>A0A3D3QZH2_9PLAN</name>
<dbReference type="Pfam" id="PF07583">
    <property type="entry name" value="PSCyt2"/>
    <property type="match status" value="1"/>
</dbReference>
<proteinExistence type="predicted"/>
<feature type="domain" description="EF-hand" evidence="2">
    <location>
        <begin position="277"/>
        <end position="304"/>
    </location>
</feature>
<dbReference type="InterPro" id="IPR002048">
    <property type="entry name" value="EF_hand_dom"/>
</dbReference>
<dbReference type="PANTHER" id="PTHR35889">
    <property type="entry name" value="CYCLOINULO-OLIGOSACCHARIDE FRUCTANOTRANSFERASE-RELATED"/>
    <property type="match status" value="1"/>
</dbReference>